<dbReference type="SUPFAM" id="SSF53335">
    <property type="entry name" value="S-adenosyl-L-methionine-dependent methyltransferases"/>
    <property type="match status" value="1"/>
</dbReference>
<gene>
    <name evidence="5 8" type="primary">prmC</name>
    <name evidence="8" type="ORF">C4532_07505</name>
</gene>
<dbReference type="Pfam" id="PF17827">
    <property type="entry name" value="PrmC_N"/>
    <property type="match status" value="1"/>
</dbReference>
<feature type="binding site" evidence="5">
    <location>
        <begin position="136"/>
        <end position="140"/>
    </location>
    <ligand>
        <name>S-adenosyl-L-methionine</name>
        <dbReference type="ChEBI" id="CHEBI:59789"/>
    </ligand>
</feature>
<dbReference type="InterPro" id="IPR004556">
    <property type="entry name" value="HemK-like"/>
</dbReference>
<dbReference type="EC" id="2.1.1.297" evidence="5"/>
<dbReference type="AlphaFoldDB" id="A0A419F0Z4"/>
<protein>
    <recommendedName>
        <fullName evidence="5">Release factor glutamine methyltransferase</fullName>
        <shortName evidence="5">RF MTase</shortName>
        <ecNumber evidence="5">2.1.1.297</ecNumber>
    </recommendedName>
    <alternativeName>
        <fullName evidence="5">N5-glutamine methyltransferase PrmC</fullName>
    </alternativeName>
    <alternativeName>
        <fullName evidence="5">Protein-(glutamine-N5) MTase PrmC</fullName>
    </alternativeName>
    <alternativeName>
        <fullName evidence="5">Protein-glutamine N-methyltransferase PrmC</fullName>
    </alternativeName>
</protein>
<feature type="domain" description="Methyltransferase small" evidence="6">
    <location>
        <begin position="121"/>
        <end position="214"/>
    </location>
</feature>
<dbReference type="GO" id="GO:0003676">
    <property type="term" value="F:nucleic acid binding"/>
    <property type="evidence" value="ECO:0007669"/>
    <property type="project" value="InterPro"/>
</dbReference>
<proteinExistence type="inferred from homology"/>
<dbReference type="CDD" id="cd02440">
    <property type="entry name" value="AdoMet_MTases"/>
    <property type="match status" value="1"/>
</dbReference>
<feature type="binding site" evidence="5">
    <location>
        <position position="206"/>
    </location>
    <ligand>
        <name>S-adenosyl-L-methionine</name>
        <dbReference type="ChEBI" id="CHEBI:59789"/>
    </ligand>
</feature>
<organism evidence="8 9">
    <name type="scientific">Candidatus Abyssobacteria bacterium SURF_17</name>
    <dbReference type="NCBI Taxonomy" id="2093361"/>
    <lineage>
        <taxon>Bacteria</taxon>
        <taxon>Pseudomonadati</taxon>
        <taxon>Candidatus Hydrogenedentota</taxon>
        <taxon>Candidatus Abyssobacteria</taxon>
    </lineage>
</organism>
<dbReference type="Proteomes" id="UP000285961">
    <property type="component" value="Unassembled WGS sequence"/>
</dbReference>
<evidence type="ECO:0000256" key="1">
    <source>
        <dbReference type="ARBA" id="ARBA00022603"/>
    </source>
</evidence>
<dbReference type="InterPro" id="IPR029063">
    <property type="entry name" value="SAM-dependent_MTases_sf"/>
</dbReference>
<dbReference type="Gene3D" id="3.40.50.150">
    <property type="entry name" value="Vaccinia Virus protein VP39"/>
    <property type="match status" value="1"/>
</dbReference>
<dbReference type="Pfam" id="PF05175">
    <property type="entry name" value="MTS"/>
    <property type="match status" value="1"/>
</dbReference>
<evidence type="ECO:0000313" key="9">
    <source>
        <dbReference type="Proteomes" id="UP000285961"/>
    </source>
</evidence>
<feature type="binding site" evidence="5">
    <location>
        <position position="159"/>
    </location>
    <ligand>
        <name>S-adenosyl-L-methionine</name>
        <dbReference type="ChEBI" id="CHEBI:59789"/>
    </ligand>
</feature>
<feature type="domain" description="Release factor glutamine methyltransferase N-terminal" evidence="7">
    <location>
        <begin position="19"/>
        <end position="89"/>
    </location>
</feature>
<dbReference type="InterPro" id="IPR050320">
    <property type="entry name" value="N5-glutamine_MTase"/>
</dbReference>
<dbReference type="InterPro" id="IPR019874">
    <property type="entry name" value="RF_methyltr_PrmC"/>
</dbReference>
<dbReference type="NCBIfam" id="TIGR00536">
    <property type="entry name" value="hemK_fam"/>
    <property type="match status" value="1"/>
</dbReference>
<comment type="function">
    <text evidence="5">Methylates the class 1 translation termination release factors RF1/PrfA and RF2/PrfB on the glutamine residue of the universally conserved GGQ motif.</text>
</comment>
<evidence type="ECO:0000256" key="5">
    <source>
        <dbReference type="HAMAP-Rule" id="MF_02126"/>
    </source>
</evidence>
<dbReference type="InterPro" id="IPR040758">
    <property type="entry name" value="PrmC_N"/>
</dbReference>
<comment type="similarity">
    <text evidence="5">Belongs to the protein N5-glutamine methyltransferase family. PrmC subfamily.</text>
</comment>
<dbReference type="HAMAP" id="MF_02126">
    <property type="entry name" value="RF_methyltr_PrmC"/>
    <property type="match status" value="1"/>
</dbReference>
<dbReference type="NCBIfam" id="TIGR03534">
    <property type="entry name" value="RF_mod_PrmC"/>
    <property type="match status" value="1"/>
</dbReference>
<dbReference type="PANTHER" id="PTHR18895">
    <property type="entry name" value="HEMK METHYLTRANSFERASE"/>
    <property type="match status" value="1"/>
</dbReference>
<sequence>MSPSPKPTHIFDIMRIIDAILDADRVLRSANVSETPRLEAEVLLGDVLHRDRAKLISSYPEALNERDIMAFMSLVRRRADGEPLAYITGKKEFMGRVFQVDRRVLIPRPETEILVEYVSEYIRDAEHERPHILDIGTGCGCIAVSLALDLPQAIIYATDISEAALEIAKTNAAEYYVAERITFLYSDIYAGIPENLKESFDFIVSNPPYVSDSEYVSLERTVRDFEPPIALRSGRDGLDCFRRIVAGAAEHLLVGGLLAVEIGEHQSEKAAAILERTGLSVMEIVPDLAGKLRVIIGRRMR</sequence>
<evidence type="ECO:0000256" key="2">
    <source>
        <dbReference type="ARBA" id="ARBA00022679"/>
    </source>
</evidence>
<dbReference type="GO" id="GO:0102559">
    <property type="term" value="F:peptide chain release factor N(5)-glutamine methyltransferase activity"/>
    <property type="evidence" value="ECO:0007669"/>
    <property type="project" value="UniProtKB-EC"/>
</dbReference>
<comment type="catalytic activity">
    <reaction evidence="4 5">
        <text>L-glutaminyl-[peptide chain release factor] + S-adenosyl-L-methionine = N(5)-methyl-L-glutaminyl-[peptide chain release factor] + S-adenosyl-L-homocysteine + H(+)</text>
        <dbReference type="Rhea" id="RHEA:42896"/>
        <dbReference type="Rhea" id="RHEA-COMP:10271"/>
        <dbReference type="Rhea" id="RHEA-COMP:10272"/>
        <dbReference type="ChEBI" id="CHEBI:15378"/>
        <dbReference type="ChEBI" id="CHEBI:30011"/>
        <dbReference type="ChEBI" id="CHEBI:57856"/>
        <dbReference type="ChEBI" id="CHEBI:59789"/>
        <dbReference type="ChEBI" id="CHEBI:61891"/>
        <dbReference type="EC" id="2.1.1.297"/>
    </reaction>
</comment>
<dbReference type="EMBL" id="QZKI01000060">
    <property type="protein sequence ID" value="RJP71361.1"/>
    <property type="molecule type" value="Genomic_DNA"/>
</dbReference>
<reference evidence="8 9" key="1">
    <citation type="journal article" date="2017" name="ISME J.">
        <title>Energy and carbon metabolisms in a deep terrestrial subsurface fluid microbial community.</title>
        <authorList>
            <person name="Momper L."/>
            <person name="Jungbluth S.P."/>
            <person name="Lee M.D."/>
            <person name="Amend J.P."/>
        </authorList>
    </citation>
    <scope>NUCLEOTIDE SEQUENCE [LARGE SCALE GENOMIC DNA]</scope>
    <source>
        <strain evidence="8">SURF_17</strain>
    </source>
</reference>
<comment type="caution">
    <text evidence="5">Lacks conserved residue(s) required for the propagation of feature annotation.</text>
</comment>
<evidence type="ECO:0000256" key="3">
    <source>
        <dbReference type="ARBA" id="ARBA00022691"/>
    </source>
</evidence>
<comment type="caution">
    <text evidence="8">The sequence shown here is derived from an EMBL/GenBank/DDBJ whole genome shotgun (WGS) entry which is preliminary data.</text>
</comment>
<keyword evidence="1 5" id="KW-0489">Methyltransferase</keyword>
<dbReference type="PROSITE" id="PS00092">
    <property type="entry name" value="N6_MTASE"/>
    <property type="match status" value="1"/>
</dbReference>
<evidence type="ECO:0000259" key="6">
    <source>
        <dbReference type="Pfam" id="PF05175"/>
    </source>
</evidence>
<dbReference type="InterPro" id="IPR007848">
    <property type="entry name" value="Small_mtfrase_dom"/>
</dbReference>
<feature type="binding site" evidence="5">
    <location>
        <begin position="206"/>
        <end position="209"/>
    </location>
    <ligand>
        <name>substrate</name>
    </ligand>
</feature>
<keyword evidence="2 5" id="KW-0808">Transferase</keyword>
<dbReference type="PANTHER" id="PTHR18895:SF74">
    <property type="entry name" value="MTRF1L RELEASE FACTOR GLUTAMINE METHYLTRANSFERASE"/>
    <property type="match status" value="1"/>
</dbReference>
<dbReference type="Gene3D" id="1.10.8.10">
    <property type="entry name" value="DNA helicase RuvA subunit, C-terminal domain"/>
    <property type="match status" value="1"/>
</dbReference>
<dbReference type="InterPro" id="IPR002052">
    <property type="entry name" value="DNA_methylase_N6_adenine_CS"/>
</dbReference>
<dbReference type="GO" id="GO:0032259">
    <property type="term" value="P:methylation"/>
    <property type="evidence" value="ECO:0007669"/>
    <property type="project" value="UniProtKB-KW"/>
</dbReference>
<accession>A0A419F0Z4</accession>
<evidence type="ECO:0000256" key="4">
    <source>
        <dbReference type="ARBA" id="ARBA00048391"/>
    </source>
</evidence>
<evidence type="ECO:0000259" key="7">
    <source>
        <dbReference type="Pfam" id="PF17827"/>
    </source>
</evidence>
<evidence type="ECO:0000313" key="8">
    <source>
        <dbReference type="EMBL" id="RJP71361.1"/>
    </source>
</evidence>
<name>A0A419F0Z4_9BACT</name>
<keyword evidence="3 5" id="KW-0949">S-adenosyl-L-methionine</keyword>